<dbReference type="EMBL" id="UAPV01000001">
    <property type="protein sequence ID" value="SPT68761.1"/>
    <property type="molecule type" value="Genomic_DNA"/>
</dbReference>
<name>A0A2X0WTH9_9GAMM</name>
<reference evidence="1 4" key="1">
    <citation type="submission" date="2018-06" db="EMBL/GenBank/DDBJ databases">
        <authorList>
            <consortium name="Pathogen Informatics"/>
            <person name="Doyle S."/>
        </authorList>
    </citation>
    <scope>NUCLEOTIDE SEQUENCE [LARGE SCALE GENOMIC DNA]</scope>
    <source>
        <strain evidence="1 4">NCTC13093</strain>
    </source>
</reference>
<evidence type="ECO:0000313" key="3">
    <source>
        <dbReference type="EMBL" id="SPT78935.1"/>
    </source>
</evidence>
<evidence type="ECO:0000313" key="1">
    <source>
        <dbReference type="EMBL" id="SPT68761.1"/>
    </source>
</evidence>
<organism evidence="1 4">
    <name type="scientific">Anaerobiospirillum thomasii</name>
    <dbReference type="NCBI Taxonomy" id="179995"/>
    <lineage>
        <taxon>Bacteria</taxon>
        <taxon>Pseudomonadati</taxon>
        <taxon>Pseudomonadota</taxon>
        <taxon>Gammaproteobacteria</taxon>
        <taxon>Aeromonadales</taxon>
        <taxon>Succinivibrionaceae</taxon>
        <taxon>Anaerobiospirillum</taxon>
    </lineage>
</organism>
<dbReference type="Proteomes" id="UP000250086">
    <property type="component" value="Unassembled WGS sequence"/>
</dbReference>
<keyword evidence="4" id="KW-1185">Reference proteome</keyword>
<protein>
    <submittedName>
        <fullName evidence="1">Uncharacterized protein</fullName>
    </submittedName>
</protein>
<evidence type="ECO:0000313" key="4">
    <source>
        <dbReference type="Proteomes" id="UP000250086"/>
    </source>
</evidence>
<dbReference type="AlphaFoldDB" id="A0A2X0WTH9"/>
<sequence length="217" mass="24601">MHSHPHIIAMFTLPHTSFDNIDAFIKAIKNFICNDRKIITLKVSEEARNSLVCPLCNCKLKLAGTILKRKRIQEAETINVRVQQYSCTNKSCKCGLNTESSVSRYHLVVPDLFEPNSVFLRNFIDDSILVHDGNASEEDIKRIDDAPGYYSYLREFVKANKALVKGWKSRIGKVYSQCKKGNTKGDDTPSIIVGRFTLYILGECANALWGRIVHFNT</sequence>
<dbReference type="EMBL" id="UAPV01000001">
    <property type="protein sequence ID" value="SPT69525.1"/>
    <property type="molecule type" value="Genomic_DNA"/>
</dbReference>
<gene>
    <name evidence="1" type="ORF">NCTC13093_00095</name>
    <name evidence="2" type="ORF">NCTC13093_00902</name>
    <name evidence="3" type="ORF">NCTC13093_02567</name>
</gene>
<proteinExistence type="predicted"/>
<dbReference type="EMBL" id="UAPV01000007">
    <property type="protein sequence ID" value="SPT78935.1"/>
    <property type="molecule type" value="Genomic_DNA"/>
</dbReference>
<evidence type="ECO:0000313" key="2">
    <source>
        <dbReference type="EMBL" id="SPT69525.1"/>
    </source>
</evidence>
<accession>A0A2X0WTH9</accession>